<dbReference type="GO" id="GO:0009891">
    <property type="term" value="P:positive regulation of biosynthetic process"/>
    <property type="evidence" value="ECO:0007669"/>
    <property type="project" value="UniProtKB-ARBA"/>
</dbReference>
<dbReference type="PANTHER" id="PTHR30537:SF74">
    <property type="entry name" value="HTH-TYPE TRANSCRIPTIONAL REGULATOR TRPI"/>
    <property type="match status" value="1"/>
</dbReference>
<dbReference type="Gene3D" id="1.10.10.10">
    <property type="entry name" value="Winged helix-like DNA-binding domain superfamily/Winged helix DNA-binding domain"/>
    <property type="match status" value="1"/>
</dbReference>
<dbReference type="SUPFAM" id="SSF53850">
    <property type="entry name" value="Periplasmic binding protein-like II"/>
    <property type="match status" value="1"/>
</dbReference>
<evidence type="ECO:0000313" key="6">
    <source>
        <dbReference type="EMBL" id="NWN89953.1"/>
    </source>
</evidence>
<dbReference type="Pfam" id="PF03466">
    <property type="entry name" value="LysR_substrate"/>
    <property type="match status" value="1"/>
</dbReference>
<gene>
    <name evidence="6" type="ORF">HLV39_00395</name>
</gene>
<dbReference type="GO" id="GO:0006351">
    <property type="term" value="P:DNA-templated transcription"/>
    <property type="evidence" value="ECO:0007669"/>
    <property type="project" value="TreeGrafter"/>
</dbReference>
<keyword evidence="4" id="KW-0804">Transcription</keyword>
<proteinExistence type="inferred from homology"/>
<dbReference type="CDD" id="cd08432">
    <property type="entry name" value="PBP2_GcdR_TrpI_HvrB_AmpR_like"/>
    <property type="match status" value="1"/>
</dbReference>
<dbReference type="Proteomes" id="UP000536442">
    <property type="component" value="Unassembled WGS sequence"/>
</dbReference>
<dbReference type="AlphaFoldDB" id="A0A851HLU1"/>
<dbReference type="Pfam" id="PF00126">
    <property type="entry name" value="HTH_1"/>
    <property type="match status" value="1"/>
</dbReference>
<comment type="caution">
    <text evidence="6">The sequence shown here is derived from an EMBL/GenBank/DDBJ whole genome shotgun (WGS) entry which is preliminary data.</text>
</comment>
<dbReference type="InterPro" id="IPR005119">
    <property type="entry name" value="LysR_subst-bd"/>
</dbReference>
<dbReference type="GO" id="GO:0003700">
    <property type="term" value="F:DNA-binding transcription factor activity"/>
    <property type="evidence" value="ECO:0007669"/>
    <property type="project" value="InterPro"/>
</dbReference>
<feature type="domain" description="HTH lysR-type" evidence="5">
    <location>
        <begin position="9"/>
        <end position="66"/>
    </location>
</feature>
<dbReference type="InterPro" id="IPR000847">
    <property type="entry name" value="LysR_HTH_N"/>
</dbReference>
<reference evidence="6 7" key="1">
    <citation type="submission" date="2020-03" db="EMBL/GenBank/DDBJ databases">
        <title>Metagenomic, metatranscriptomic, and metabolomic analyses revealed the key microbes and metabolic features during the fermentation of ganjang, Korean traditional soy sauce.</title>
        <authorList>
            <person name="Chun B.H."/>
            <person name="Jeon C.O."/>
        </authorList>
    </citation>
    <scope>NUCLEOTIDE SEQUENCE [LARGE SCALE GENOMIC DNA]</scope>
    <source>
        <strain evidence="6 7">KG14</strain>
    </source>
</reference>
<evidence type="ECO:0000256" key="4">
    <source>
        <dbReference type="ARBA" id="ARBA00023163"/>
    </source>
</evidence>
<sequence>MASLRRRLPPLNALRAFEVSGRTLNFRAAADELSVTQGAVAQQVRALEEHLGVALFQRVPRGLVLTQKGAAYLSEVTRAFDVLGEATTKLYDRPEAVTISVTPTFAAKVLIPRLAELNSALPDVELRTVATEALSDFDRDQVDIAVRLGRPPFSAGLEAKLLFRQELIAVASPYLVGDSPRPLTAEELRKLPILHDSHHHWPRFLGADENLPGAVFNQTALALDAALAGQGVALACRAFVAADLKAGRLVQVMEAATILDSDYFLVRKKSSFSSKAVEAVWEWCRLTFSSPVSGQPTLR</sequence>
<dbReference type="InterPro" id="IPR058163">
    <property type="entry name" value="LysR-type_TF_proteobact-type"/>
</dbReference>
<evidence type="ECO:0000259" key="5">
    <source>
        <dbReference type="PROSITE" id="PS50931"/>
    </source>
</evidence>
<dbReference type="FunFam" id="1.10.10.10:FF:000038">
    <property type="entry name" value="Glycine cleavage system transcriptional activator"/>
    <property type="match status" value="1"/>
</dbReference>
<evidence type="ECO:0000256" key="1">
    <source>
        <dbReference type="ARBA" id="ARBA00009437"/>
    </source>
</evidence>
<keyword evidence="7" id="KW-1185">Reference proteome</keyword>
<dbReference type="GO" id="GO:0043565">
    <property type="term" value="F:sequence-specific DNA binding"/>
    <property type="evidence" value="ECO:0007669"/>
    <property type="project" value="TreeGrafter"/>
</dbReference>
<dbReference type="EMBL" id="JABEVQ010000001">
    <property type="protein sequence ID" value="NWN89953.1"/>
    <property type="molecule type" value="Genomic_DNA"/>
</dbReference>
<accession>A0A851HLU1</accession>
<keyword evidence="3" id="KW-0238">DNA-binding</keyword>
<evidence type="ECO:0000256" key="3">
    <source>
        <dbReference type="ARBA" id="ARBA00023125"/>
    </source>
</evidence>
<evidence type="ECO:0000256" key="2">
    <source>
        <dbReference type="ARBA" id="ARBA00023015"/>
    </source>
</evidence>
<dbReference type="PROSITE" id="PS50931">
    <property type="entry name" value="HTH_LYSR"/>
    <property type="match status" value="1"/>
</dbReference>
<dbReference type="InterPro" id="IPR036390">
    <property type="entry name" value="WH_DNA-bd_sf"/>
</dbReference>
<comment type="similarity">
    <text evidence="1">Belongs to the LysR transcriptional regulatory family.</text>
</comment>
<dbReference type="Gene3D" id="3.40.190.10">
    <property type="entry name" value="Periplasmic binding protein-like II"/>
    <property type="match status" value="2"/>
</dbReference>
<dbReference type="InterPro" id="IPR036388">
    <property type="entry name" value="WH-like_DNA-bd_sf"/>
</dbReference>
<keyword evidence="2" id="KW-0805">Transcription regulation</keyword>
<name>A0A851HLU1_9GAMM</name>
<dbReference type="PRINTS" id="PR00039">
    <property type="entry name" value="HTHLYSR"/>
</dbReference>
<organism evidence="6 7">
    <name type="scientific">Marinobacter adhaerens</name>
    <dbReference type="NCBI Taxonomy" id="1033846"/>
    <lineage>
        <taxon>Bacteria</taxon>
        <taxon>Pseudomonadati</taxon>
        <taxon>Pseudomonadota</taxon>
        <taxon>Gammaproteobacteria</taxon>
        <taxon>Pseudomonadales</taxon>
        <taxon>Marinobacteraceae</taxon>
        <taxon>Marinobacter</taxon>
    </lineage>
</organism>
<dbReference type="SUPFAM" id="SSF46785">
    <property type="entry name" value="Winged helix' DNA-binding domain"/>
    <property type="match status" value="1"/>
</dbReference>
<protein>
    <submittedName>
        <fullName evidence="6">LysR family transcriptional regulator</fullName>
    </submittedName>
</protein>
<dbReference type="PANTHER" id="PTHR30537">
    <property type="entry name" value="HTH-TYPE TRANSCRIPTIONAL REGULATOR"/>
    <property type="match status" value="1"/>
</dbReference>
<evidence type="ECO:0000313" key="7">
    <source>
        <dbReference type="Proteomes" id="UP000536442"/>
    </source>
</evidence>